<sequence length="314" mass="35169">MTRAEVVLHQPKASTTPSVKSNTFSSGRIDYVVAGTVNDVPTSATPDNGSDTCILSSSFAAKLRLTPIPGTDKTITLANSRRVMSPGMVRVRWTFADENQSHELFCWIIPDCFSDFILGSQFLQATQTFTSFFKSRIKKIFDPRPLRLGLIGEGKQYLSGYLAPWLTAALADTGSDIMAISLEYAKSRSMRINSAPEVRVPIELPDGKVVWTMGMVHDIPWAIGDQDDAKMECDFYVIENLTEDVILSKHYLFSLEVFSRYSHWFLKSDQADDPSFCGIRLIDDIVWDPEALERDFLKDGESFVVGKTFQGKHP</sequence>
<dbReference type="Gene3D" id="2.40.70.10">
    <property type="entry name" value="Acid Proteases"/>
    <property type="match status" value="2"/>
</dbReference>
<evidence type="ECO:0000313" key="3">
    <source>
        <dbReference type="Proteomes" id="UP000639643"/>
    </source>
</evidence>
<feature type="region of interest" description="Disordered" evidence="1">
    <location>
        <begin position="1"/>
        <end position="21"/>
    </location>
</feature>
<keyword evidence="3" id="KW-1185">Reference proteome</keyword>
<dbReference type="OrthoDB" id="6079484at2759"/>
<name>A0A8H6MM06_9PEZI</name>
<dbReference type="EMBL" id="WIGM01001405">
    <property type="protein sequence ID" value="KAF6798238.1"/>
    <property type="molecule type" value="Genomic_DNA"/>
</dbReference>
<comment type="caution">
    <text evidence="2">The sequence shown here is derived from an EMBL/GenBank/DDBJ whole genome shotgun (WGS) entry which is preliminary data.</text>
</comment>
<gene>
    <name evidence="2" type="ORF">CMUS01_15724</name>
</gene>
<feature type="compositionally biased region" description="Polar residues" evidence="1">
    <location>
        <begin position="12"/>
        <end position="21"/>
    </location>
</feature>
<organism evidence="2 3">
    <name type="scientific">Colletotrichum musicola</name>
    <dbReference type="NCBI Taxonomy" id="2175873"/>
    <lineage>
        <taxon>Eukaryota</taxon>
        <taxon>Fungi</taxon>
        <taxon>Dikarya</taxon>
        <taxon>Ascomycota</taxon>
        <taxon>Pezizomycotina</taxon>
        <taxon>Sordariomycetes</taxon>
        <taxon>Hypocreomycetidae</taxon>
        <taxon>Glomerellales</taxon>
        <taxon>Glomerellaceae</taxon>
        <taxon>Colletotrichum</taxon>
        <taxon>Colletotrichum orchidearum species complex</taxon>
    </lineage>
</organism>
<dbReference type="AlphaFoldDB" id="A0A8H6MM06"/>
<dbReference type="InterPro" id="IPR021109">
    <property type="entry name" value="Peptidase_aspartic_dom_sf"/>
</dbReference>
<evidence type="ECO:0000313" key="2">
    <source>
        <dbReference type="EMBL" id="KAF6798238.1"/>
    </source>
</evidence>
<dbReference type="Pfam" id="PF13650">
    <property type="entry name" value="Asp_protease_2"/>
    <property type="match status" value="1"/>
</dbReference>
<protein>
    <recommendedName>
        <fullName evidence="4">Peptidase A2 domain-containing protein</fullName>
    </recommendedName>
</protein>
<evidence type="ECO:0008006" key="4">
    <source>
        <dbReference type="Google" id="ProtNLM"/>
    </source>
</evidence>
<proteinExistence type="predicted"/>
<dbReference type="Proteomes" id="UP000639643">
    <property type="component" value="Unassembled WGS sequence"/>
</dbReference>
<evidence type="ECO:0000256" key="1">
    <source>
        <dbReference type="SAM" id="MobiDB-lite"/>
    </source>
</evidence>
<reference evidence="2" key="1">
    <citation type="journal article" date="2020" name="Phytopathology">
        <title>Genome Sequence Resources of Colletotrichum truncatum, C. plurivorum, C. musicola, and C. sojae: Four Species Pathogenic to Soybean (Glycine max).</title>
        <authorList>
            <person name="Rogerio F."/>
            <person name="Boufleur T.R."/>
            <person name="Ciampi-Guillardi M."/>
            <person name="Sukno S.A."/>
            <person name="Thon M.R."/>
            <person name="Massola Junior N.S."/>
            <person name="Baroncelli R."/>
        </authorList>
    </citation>
    <scope>NUCLEOTIDE SEQUENCE</scope>
    <source>
        <strain evidence="2">LFN0074</strain>
    </source>
</reference>
<dbReference type="SUPFAM" id="SSF50630">
    <property type="entry name" value="Acid proteases"/>
    <property type="match status" value="1"/>
</dbReference>
<accession>A0A8H6MM06</accession>
<dbReference type="CDD" id="cd00303">
    <property type="entry name" value="retropepsin_like"/>
    <property type="match status" value="2"/>
</dbReference>